<gene>
    <name evidence="2" type="ORF">RBSWK_06290</name>
</gene>
<evidence type="ECO:0000256" key="1">
    <source>
        <dbReference type="SAM" id="MobiDB-lite"/>
    </source>
</evidence>
<evidence type="ECO:0000313" key="2">
    <source>
        <dbReference type="EMBL" id="ELP29762.1"/>
    </source>
</evidence>
<feature type="region of interest" description="Disordered" evidence="1">
    <location>
        <begin position="49"/>
        <end position="75"/>
    </location>
</feature>
<evidence type="ECO:0000313" key="3">
    <source>
        <dbReference type="Proteomes" id="UP000010959"/>
    </source>
</evidence>
<dbReference type="EMBL" id="AMWG01000181">
    <property type="protein sequence ID" value="ELP29762.1"/>
    <property type="molecule type" value="Genomic_DNA"/>
</dbReference>
<sequence>MSRESLSEISRPDYLEQFSIKGSGRPRQLYNEIVGCNAAVEFFDHPAEPMFAEPSHAPAPGLRVLSNRQSTLSAR</sequence>
<dbReference type="Proteomes" id="UP000010959">
    <property type="component" value="Unassembled WGS sequence"/>
</dbReference>
<organism evidence="2 3">
    <name type="scientific">Rhodopirellula baltica SWK14</name>
    <dbReference type="NCBI Taxonomy" id="993516"/>
    <lineage>
        <taxon>Bacteria</taxon>
        <taxon>Pseudomonadati</taxon>
        <taxon>Planctomycetota</taxon>
        <taxon>Planctomycetia</taxon>
        <taxon>Pirellulales</taxon>
        <taxon>Pirellulaceae</taxon>
        <taxon>Rhodopirellula</taxon>
    </lineage>
</organism>
<accession>L7C7V9</accession>
<dbReference type="AlphaFoldDB" id="L7C7V9"/>
<comment type="caution">
    <text evidence="2">The sequence shown here is derived from an EMBL/GenBank/DDBJ whole genome shotgun (WGS) entry which is preliminary data.</text>
</comment>
<reference evidence="2 3" key="1">
    <citation type="journal article" date="2013" name="Mar. Genomics">
        <title>Expression of sulfatases in Rhodopirellula baltica and the diversity of sulfatases in the genus Rhodopirellula.</title>
        <authorList>
            <person name="Wegner C.E."/>
            <person name="Richter-Heitmann T."/>
            <person name="Klindworth A."/>
            <person name="Klockow C."/>
            <person name="Richter M."/>
            <person name="Achstetter T."/>
            <person name="Glockner F.O."/>
            <person name="Harder J."/>
        </authorList>
    </citation>
    <scope>NUCLEOTIDE SEQUENCE [LARGE SCALE GENOMIC DNA]</scope>
    <source>
        <strain evidence="2 3">SWK14</strain>
    </source>
</reference>
<dbReference type="PATRIC" id="fig|993516.3.peg.6744"/>
<name>L7C7V9_RHOBT</name>
<protein>
    <submittedName>
        <fullName evidence="2">Uncharacterized protein</fullName>
    </submittedName>
</protein>
<feature type="compositionally biased region" description="Polar residues" evidence="1">
    <location>
        <begin position="66"/>
        <end position="75"/>
    </location>
</feature>
<proteinExistence type="predicted"/>